<dbReference type="GO" id="GO:0055085">
    <property type="term" value="P:transmembrane transport"/>
    <property type="evidence" value="ECO:0007669"/>
    <property type="project" value="InterPro"/>
</dbReference>
<evidence type="ECO:0000313" key="10">
    <source>
        <dbReference type="Proteomes" id="UP000317573"/>
    </source>
</evidence>
<feature type="transmembrane region" description="Helical" evidence="7">
    <location>
        <begin position="224"/>
        <end position="243"/>
    </location>
</feature>
<dbReference type="InterPro" id="IPR035906">
    <property type="entry name" value="MetI-like_sf"/>
</dbReference>
<keyword evidence="2 7" id="KW-0813">Transport</keyword>
<sequence>MVAPVRKGEQAVTVVRRLAWELWLPALLIALWAIFSATSTDPYFPPLSEILDKFADVWFFEGIRTEIWPSLQRLFVGFALACVAGVGLGLALGVMTRVDNAVRPIVEFLRATPGVAILPVMILLLGLGDSMKVAIIALVATWPILLNTIDGVRSVEPVLHQVTASYRITLADRIRFVILPAASPQIFAGARTALAISIVAMVVAEMVGTPGGIGYYILDAQRGFKITSMWAGIIALGILGYLLNKLFALVERRVLAWHAGMTAHNRGGK</sequence>
<feature type="transmembrane region" description="Helical" evidence="7">
    <location>
        <begin position="74"/>
        <end position="96"/>
    </location>
</feature>
<dbReference type="PANTHER" id="PTHR30151">
    <property type="entry name" value="ALKANE SULFONATE ABC TRANSPORTER-RELATED, MEMBRANE SUBUNIT"/>
    <property type="match status" value="1"/>
</dbReference>
<evidence type="ECO:0000256" key="3">
    <source>
        <dbReference type="ARBA" id="ARBA00022475"/>
    </source>
</evidence>
<keyword evidence="5 7" id="KW-1133">Transmembrane helix</keyword>
<dbReference type="Proteomes" id="UP000317573">
    <property type="component" value="Unassembled WGS sequence"/>
</dbReference>
<dbReference type="EMBL" id="VLJT01000015">
    <property type="protein sequence ID" value="TWH17745.1"/>
    <property type="molecule type" value="Genomic_DNA"/>
</dbReference>
<keyword evidence="3" id="KW-1003">Cell membrane</keyword>
<reference evidence="9 10" key="1">
    <citation type="submission" date="2019-07" db="EMBL/GenBank/DDBJ databases">
        <title>Genome sequencing of lignin-degrading bacterial isolates.</title>
        <authorList>
            <person name="Gladden J."/>
        </authorList>
    </citation>
    <scope>NUCLEOTIDE SEQUENCE [LARGE SCALE GENOMIC DNA]</scope>
    <source>
        <strain evidence="9 10">J45</strain>
    </source>
</reference>
<dbReference type="InterPro" id="IPR000515">
    <property type="entry name" value="MetI-like"/>
</dbReference>
<feature type="transmembrane region" description="Helical" evidence="7">
    <location>
        <begin position="108"/>
        <end position="127"/>
    </location>
</feature>
<dbReference type="PANTHER" id="PTHR30151:SF0">
    <property type="entry name" value="ABC TRANSPORTER PERMEASE PROTEIN MJ0413-RELATED"/>
    <property type="match status" value="1"/>
</dbReference>
<dbReference type="Pfam" id="PF00528">
    <property type="entry name" value="BPD_transp_1"/>
    <property type="match status" value="1"/>
</dbReference>
<dbReference type="Gene3D" id="1.10.3720.10">
    <property type="entry name" value="MetI-like"/>
    <property type="match status" value="1"/>
</dbReference>
<comment type="caution">
    <text evidence="9">The sequence shown here is derived from an EMBL/GenBank/DDBJ whole genome shotgun (WGS) entry which is preliminary data.</text>
</comment>
<evidence type="ECO:0000256" key="2">
    <source>
        <dbReference type="ARBA" id="ARBA00022448"/>
    </source>
</evidence>
<dbReference type="SUPFAM" id="SSF161098">
    <property type="entry name" value="MetI-like"/>
    <property type="match status" value="1"/>
</dbReference>
<dbReference type="AlphaFoldDB" id="A0A562E6U1"/>
<organism evidence="9 10">
    <name type="scientific">Rhodococcus rhodochrous J45</name>
    <dbReference type="NCBI Taxonomy" id="935266"/>
    <lineage>
        <taxon>Bacteria</taxon>
        <taxon>Bacillati</taxon>
        <taxon>Actinomycetota</taxon>
        <taxon>Actinomycetes</taxon>
        <taxon>Mycobacteriales</taxon>
        <taxon>Nocardiaceae</taxon>
        <taxon>Rhodococcus</taxon>
    </lineage>
</organism>
<feature type="transmembrane region" description="Helical" evidence="7">
    <location>
        <begin position="20"/>
        <end position="38"/>
    </location>
</feature>
<evidence type="ECO:0000256" key="6">
    <source>
        <dbReference type="ARBA" id="ARBA00023136"/>
    </source>
</evidence>
<dbReference type="GO" id="GO:0005886">
    <property type="term" value="C:plasma membrane"/>
    <property type="evidence" value="ECO:0007669"/>
    <property type="project" value="UniProtKB-SubCell"/>
</dbReference>
<keyword evidence="4 7" id="KW-0812">Transmembrane</keyword>
<comment type="subcellular location">
    <subcellularLocation>
        <location evidence="1 7">Cell membrane</location>
        <topology evidence="1 7">Multi-pass membrane protein</topology>
    </subcellularLocation>
</comment>
<accession>A0A562E6U1</accession>
<feature type="transmembrane region" description="Helical" evidence="7">
    <location>
        <begin position="133"/>
        <end position="152"/>
    </location>
</feature>
<evidence type="ECO:0000256" key="1">
    <source>
        <dbReference type="ARBA" id="ARBA00004651"/>
    </source>
</evidence>
<evidence type="ECO:0000313" key="9">
    <source>
        <dbReference type="EMBL" id="TWH17745.1"/>
    </source>
</evidence>
<proteinExistence type="inferred from homology"/>
<dbReference type="PROSITE" id="PS50928">
    <property type="entry name" value="ABC_TM1"/>
    <property type="match status" value="1"/>
</dbReference>
<evidence type="ECO:0000259" key="8">
    <source>
        <dbReference type="PROSITE" id="PS50928"/>
    </source>
</evidence>
<evidence type="ECO:0000256" key="4">
    <source>
        <dbReference type="ARBA" id="ARBA00022692"/>
    </source>
</evidence>
<feature type="transmembrane region" description="Helical" evidence="7">
    <location>
        <begin position="193"/>
        <end position="218"/>
    </location>
</feature>
<protein>
    <submittedName>
        <fullName evidence="9">ABC-type nitrate/sulfonate/bicarbonate transport system permease component</fullName>
    </submittedName>
</protein>
<feature type="domain" description="ABC transmembrane type-1" evidence="8">
    <location>
        <begin position="67"/>
        <end position="251"/>
    </location>
</feature>
<evidence type="ECO:0000256" key="5">
    <source>
        <dbReference type="ARBA" id="ARBA00022989"/>
    </source>
</evidence>
<comment type="similarity">
    <text evidence="7">Belongs to the binding-protein-dependent transport system permease family.</text>
</comment>
<gene>
    <name evidence="9" type="ORF">L618_001800000360</name>
</gene>
<dbReference type="CDD" id="cd06261">
    <property type="entry name" value="TM_PBP2"/>
    <property type="match status" value="1"/>
</dbReference>
<keyword evidence="6 7" id="KW-0472">Membrane</keyword>
<name>A0A562E6U1_RHORH</name>
<evidence type="ECO:0000256" key="7">
    <source>
        <dbReference type="RuleBase" id="RU363032"/>
    </source>
</evidence>